<dbReference type="Proteomes" id="UP000295678">
    <property type="component" value="Unassembled WGS sequence"/>
</dbReference>
<evidence type="ECO:0000313" key="3">
    <source>
        <dbReference type="EMBL" id="TCT12692.1"/>
    </source>
</evidence>
<dbReference type="EMBL" id="SMAK01000002">
    <property type="protein sequence ID" value="TCT12692.1"/>
    <property type="molecule type" value="Genomic_DNA"/>
</dbReference>
<dbReference type="InterPro" id="IPR036425">
    <property type="entry name" value="MoaB/Mog-like_dom_sf"/>
</dbReference>
<dbReference type="PIRSF" id="PIRSF036626">
    <property type="entry name" value="MPTBd_MobAlike"/>
    <property type="match status" value="1"/>
</dbReference>
<dbReference type="PANTHER" id="PTHR43777">
    <property type="entry name" value="MOLYBDENUM COFACTOR CYTIDYLYLTRANSFERASE"/>
    <property type="match status" value="1"/>
</dbReference>
<keyword evidence="4" id="KW-1185">Reference proteome</keyword>
<evidence type="ECO:0000256" key="1">
    <source>
        <dbReference type="ARBA" id="ARBA00022842"/>
    </source>
</evidence>
<protein>
    <submittedName>
        <fullName evidence="3">Molybdopterin molybdochelatase /molybdenum cofactor cytidylyltransferase</fullName>
    </submittedName>
</protein>
<gene>
    <name evidence="3" type="ORF">EDC22_102378</name>
</gene>
<sequence length="540" mass="55722">MKFGKVALTEAEGAILAHSQRTPGGIVRKGTRLAAADLDKLAAAGLGEVVVARLEPGDLHEDEAAARLAEAVCGANLRVDEAFTGRANLFATVAGILMVDRPAIDAFNRIDEGITVATLAAYAPVVEGTMVATVKIIPFAVPGMAVDTAISGIPPGGLFRVAPYRAARVGVVSTLLPGTSEKMLEKTARVLAERLAPSGSRVLDELRVVHDETAVADALCELASRGADLLLVFGASAIVDRGDVIPAGIEASGGRVRHLGMPVDPGNLLLVGDLAGVPVIGAPGCARSPRENGFDWVLQRLLAGIEVTADDITGMGVGGLLMEIESRPQPRAAPESGGRHNIAAILLAAGQSRRMGGPNKLLEEVGGKPLVRIAAETALASRARPVIVVTGHQRERIEAALSGLDVVFVHNFDYAEGLSTSLAAGIAAVPAECDGAVVCLADMPGVTSGMIDTLLSRFDPQTGRAIVVPTASGKRGNPVVWARRFFPALMAVRGDVGARHLIGENAELVAEVEVAGNGVLSDVDTPEALARLRDGQGVVS</sequence>
<dbReference type="InterPro" id="IPR025877">
    <property type="entry name" value="MobA-like_NTP_Trfase"/>
</dbReference>
<dbReference type="CDD" id="cd04182">
    <property type="entry name" value="GT_2_like_f"/>
    <property type="match status" value="1"/>
</dbReference>
<dbReference type="OrthoDB" id="9779263at2"/>
<keyword evidence="3" id="KW-0548">Nucleotidyltransferase</keyword>
<dbReference type="InterPro" id="IPR012184">
    <property type="entry name" value="Bifunc_Mopterin-bd"/>
</dbReference>
<keyword evidence="1" id="KW-0460">Magnesium</keyword>
<dbReference type="SUPFAM" id="SSF53218">
    <property type="entry name" value="Molybdenum cofactor biosynthesis proteins"/>
    <property type="match status" value="1"/>
</dbReference>
<dbReference type="Gene3D" id="3.40.980.10">
    <property type="entry name" value="MoaB/Mog-like domain"/>
    <property type="match status" value="1"/>
</dbReference>
<evidence type="ECO:0000313" key="4">
    <source>
        <dbReference type="Proteomes" id="UP000295678"/>
    </source>
</evidence>
<dbReference type="InterPro" id="IPR029044">
    <property type="entry name" value="Nucleotide-diphossugar_trans"/>
</dbReference>
<dbReference type="InterPro" id="IPR001453">
    <property type="entry name" value="MoaB/Mog_dom"/>
</dbReference>
<accession>A0A4R3MJF5</accession>
<keyword evidence="3" id="KW-0808">Transferase</keyword>
<comment type="caution">
    <text evidence="3">The sequence shown here is derived from an EMBL/GenBank/DDBJ whole genome shotgun (WGS) entry which is preliminary data.</text>
</comment>
<dbReference type="CDD" id="cd03522">
    <property type="entry name" value="MoeA_like"/>
    <property type="match status" value="1"/>
</dbReference>
<dbReference type="SMART" id="SM00852">
    <property type="entry name" value="MoCF_biosynth"/>
    <property type="match status" value="1"/>
</dbReference>
<dbReference type="PANTHER" id="PTHR43777:SF1">
    <property type="entry name" value="MOLYBDENUM COFACTOR CYTIDYLYLTRANSFERASE"/>
    <property type="match status" value="1"/>
</dbReference>
<dbReference type="Pfam" id="PF12804">
    <property type="entry name" value="NTP_transf_3"/>
    <property type="match status" value="1"/>
</dbReference>
<dbReference type="GO" id="GO:0016779">
    <property type="term" value="F:nucleotidyltransferase activity"/>
    <property type="evidence" value="ECO:0007669"/>
    <property type="project" value="UniProtKB-KW"/>
</dbReference>
<name>A0A4R3MJF5_9HYPH</name>
<dbReference type="Gene3D" id="3.90.550.10">
    <property type="entry name" value="Spore Coat Polysaccharide Biosynthesis Protein SpsA, Chain A"/>
    <property type="match status" value="1"/>
</dbReference>
<dbReference type="RefSeq" id="WP_132805457.1">
    <property type="nucleotide sequence ID" value="NZ_SMAK01000002.1"/>
</dbReference>
<dbReference type="AlphaFoldDB" id="A0A4R3MJF5"/>
<reference evidence="3 4" key="1">
    <citation type="submission" date="2019-03" db="EMBL/GenBank/DDBJ databases">
        <title>Genomic Encyclopedia of Type Strains, Phase IV (KMG-IV): sequencing the most valuable type-strain genomes for metagenomic binning, comparative biology and taxonomic classification.</title>
        <authorList>
            <person name="Goeker M."/>
        </authorList>
    </citation>
    <scope>NUCLEOTIDE SEQUENCE [LARGE SCALE GENOMIC DNA]</scope>
    <source>
        <strain evidence="3 4">DSM 19345</strain>
    </source>
</reference>
<evidence type="ECO:0000259" key="2">
    <source>
        <dbReference type="SMART" id="SM00852"/>
    </source>
</evidence>
<proteinExistence type="predicted"/>
<dbReference type="SUPFAM" id="SSF53448">
    <property type="entry name" value="Nucleotide-diphospho-sugar transferases"/>
    <property type="match status" value="1"/>
</dbReference>
<organism evidence="3 4">
    <name type="scientific">Tepidamorphus gemmatus</name>
    <dbReference type="NCBI Taxonomy" id="747076"/>
    <lineage>
        <taxon>Bacteria</taxon>
        <taxon>Pseudomonadati</taxon>
        <taxon>Pseudomonadota</taxon>
        <taxon>Alphaproteobacteria</taxon>
        <taxon>Hyphomicrobiales</taxon>
        <taxon>Tepidamorphaceae</taxon>
        <taxon>Tepidamorphus</taxon>
    </lineage>
</organism>
<feature type="domain" description="MoaB/Mog" evidence="2">
    <location>
        <begin position="170"/>
        <end position="465"/>
    </location>
</feature>